<comment type="caution">
    <text evidence="1">The sequence shown here is derived from an EMBL/GenBank/DDBJ whole genome shotgun (WGS) entry which is preliminary data.</text>
</comment>
<organism evidence="1 2">
    <name type="scientific">Nonomuraea maheshkhaliensis</name>
    <dbReference type="NCBI Taxonomy" id="419590"/>
    <lineage>
        <taxon>Bacteria</taxon>
        <taxon>Bacillati</taxon>
        <taxon>Actinomycetota</taxon>
        <taxon>Actinomycetes</taxon>
        <taxon>Streptosporangiales</taxon>
        <taxon>Streptosporangiaceae</taxon>
        <taxon>Nonomuraea</taxon>
    </lineage>
</organism>
<sequence>MARLSEATGRATWEEFIDLDEILSHIGDRADERLAFQASFPIHS</sequence>
<evidence type="ECO:0000313" key="1">
    <source>
        <dbReference type="EMBL" id="GAA1626517.1"/>
    </source>
</evidence>
<protein>
    <submittedName>
        <fullName evidence="1">Uncharacterized protein</fullName>
    </submittedName>
</protein>
<dbReference type="EMBL" id="BAAAMU010000013">
    <property type="protein sequence ID" value="GAA1626517.1"/>
    <property type="molecule type" value="Genomic_DNA"/>
</dbReference>
<evidence type="ECO:0000313" key="2">
    <source>
        <dbReference type="Proteomes" id="UP001500064"/>
    </source>
</evidence>
<dbReference type="Proteomes" id="UP001500064">
    <property type="component" value="Unassembled WGS sequence"/>
</dbReference>
<reference evidence="2" key="1">
    <citation type="journal article" date="2019" name="Int. J. Syst. Evol. Microbiol.">
        <title>The Global Catalogue of Microorganisms (GCM) 10K type strain sequencing project: providing services to taxonomists for standard genome sequencing and annotation.</title>
        <authorList>
            <consortium name="The Broad Institute Genomics Platform"/>
            <consortium name="The Broad Institute Genome Sequencing Center for Infectious Disease"/>
            <person name="Wu L."/>
            <person name="Ma J."/>
        </authorList>
    </citation>
    <scope>NUCLEOTIDE SEQUENCE [LARGE SCALE GENOMIC DNA]</scope>
    <source>
        <strain evidence="2">JCM 13929</strain>
    </source>
</reference>
<accession>A0ABP4R397</accession>
<keyword evidence="2" id="KW-1185">Reference proteome</keyword>
<name>A0ABP4R397_9ACTN</name>
<gene>
    <name evidence="1" type="ORF">GCM10009733_024070</name>
</gene>
<proteinExistence type="predicted"/>